<evidence type="ECO:0000313" key="2">
    <source>
        <dbReference type="Proteomes" id="UP000452321"/>
    </source>
</evidence>
<dbReference type="EMBL" id="WMFC01000009">
    <property type="protein sequence ID" value="MYL67787.1"/>
    <property type="molecule type" value="Genomic_DNA"/>
</dbReference>
<evidence type="ECO:0000313" key="1">
    <source>
        <dbReference type="EMBL" id="MYL67787.1"/>
    </source>
</evidence>
<comment type="caution">
    <text evidence="1">The sequence shown here is derived from an EMBL/GenBank/DDBJ whole genome shotgun (WGS) entry which is preliminary data.</text>
</comment>
<dbReference type="AlphaFoldDB" id="A0A6B1IMS4"/>
<dbReference type="RefSeq" id="WP_159358507.1">
    <property type="nucleotide sequence ID" value="NZ_WMFC01000009.1"/>
</dbReference>
<reference evidence="1 2" key="1">
    <citation type="submission" date="2019-11" db="EMBL/GenBank/DDBJ databases">
        <title>Genome sequences of 17 halophilic strains isolated from different environments.</title>
        <authorList>
            <person name="Furrow R.E."/>
        </authorList>
    </citation>
    <scope>NUCLEOTIDE SEQUENCE [LARGE SCALE GENOMIC DNA]</scope>
    <source>
        <strain evidence="1 2">22502_06_Cabo</strain>
    </source>
</reference>
<organism evidence="1 2">
    <name type="scientific">Halorubrum distributum</name>
    <dbReference type="NCBI Taxonomy" id="29283"/>
    <lineage>
        <taxon>Archaea</taxon>
        <taxon>Methanobacteriati</taxon>
        <taxon>Methanobacteriota</taxon>
        <taxon>Stenosarchaea group</taxon>
        <taxon>Halobacteria</taxon>
        <taxon>Halobacteriales</taxon>
        <taxon>Haloferacaceae</taxon>
        <taxon>Halorubrum</taxon>
        <taxon>Halorubrum distributum group</taxon>
    </lineage>
</organism>
<gene>
    <name evidence="1" type="ORF">GLW30_08585</name>
</gene>
<dbReference type="Proteomes" id="UP000452321">
    <property type="component" value="Unassembled WGS sequence"/>
</dbReference>
<name>A0A6B1IMS4_9EURY</name>
<proteinExistence type="predicted"/>
<sequence>MRHEIQYLLEDVLGPVVDAQPTDHPLFRVNRDDSTVYETGNELDMQTPIQTRKQQLQRANFVGVASETTDPTPAGPGQRYDLQTATSLRLEGLSAAKRGHIDHPDVDAVPFETLFRDVFEAVQGAMSYPDVGRPGVSYRDLTVTNIDDSQSDHSDFYRAEFDVLFRGYTDTP</sequence>
<accession>A0A6B1IMS4</accession>
<protein>
    <submittedName>
        <fullName evidence="1">Uncharacterized protein</fullName>
    </submittedName>
</protein>